<dbReference type="PROSITE" id="PS51371">
    <property type="entry name" value="CBS"/>
    <property type="match status" value="1"/>
</dbReference>
<accession>A0A8B8KQ75</accession>
<evidence type="ECO:0000256" key="7">
    <source>
        <dbReference type="ARBA" id="ARBA00023180"/>
    </source>
</evidence>
<dbReference type="PANTHER" id="PTHR12064:SF59">
    <property type="entry name" value="CNNM TRANSMEMBRANE DOMAIN-CONTAINING PROTEIN"/>
    <property type="match status" value="1"/>
</dbReference>
<sequence length="421" mass="46695">MAVEYSCCESGFFVHIVVIVLLVIFAGLMSGLTLGLMSLSLVDLEVLAKSGTPQDRKHAEKILPVVKNQHLLLCTLLICNAAAMEALPIFLDGLVTAWGAILISVTLILLFGEIIPQSVCSRYGLAIGASVAPFVRVLVWICFPVAFPISKLLDFLLGHRHEALFRRAELKTLVDLHGNEAGKGGELTHDETTIIAGALELSEKTASDAMTPISETFAIDINSKLDRELMNEILEKGHSRVPVYYEQPTNIIGLILVKNLLTVHPEDEAPVKSVTIRRIPRVPESMPLYDILNEFQKGHSHMAVVVSRCDKTKQQTPNNNANDVKVDIDGEKPPQEKVGKPKMPLHKWKSFPNTNKSNRGGSRSRKWSKNMYSDILEIDGSPLPKLPEEEEAVGIITMEDVIEELLQEEIFDETDHHFEDS</sequence>
<evidence type="ECO:0000256" key="1">
    <source>
        <dbReference type="ARBA" id="ARBA00004141"/>
    </source>
</evidence>
<dbReference type="AlphaFoldDB" id="A0A8B8KQ75"/>
<dbReference type="CDD" id="cd04590">
    <property type="entry name" value="CBS_pair_CorC_HlyC_assoc"/>
    <property type="match status" value="1"/>
</dbReference>
<keyword evidence="14" id="KW-1185">Reference proteome</keyword>
<evidence type="ECO:0000256" key="8">
    <source>
        <dbReference type="PROSITE-ProRule" id="PRU00703"/>
    </source>
</evidence>
<evidence type="ECO:0000259" key="13">
    <source>
        <dbReference type="PROSITE" id="PS51846"/>
    </source>
</evidence>
<dbReference type="GO" id="GO:0005737">
    <property type="term" value="C:cytoplasm"/>
    <property type="evidence" value="ECO:0007669"/>
    <property type="project" value="TreeGrafter"/>
</dbReference>
<dbReference type="FunFam" id="3.10.580.10:FF:000015">
    <property type="entry name" value="DUF21 domain-containing protein"/>
    <property type="match status" value="1"/>
</dbReference>
<dbReference type="Pfam" id="PF01595">
    <property type="entry name" value="CNNM"/>
    <property type="match status" value="1"/>
</dbReference>
<reference evidence="14" key="1">
    <citation type="journal article" date="2019" name="Toxins">
        <title>Detection of Abrin-Like and Prepropulchellin-Like Toxin Genes and Transcripts Using Whole Genome Sequencing and Full-Length Transcript Sequencing of Abrus precatorius.</title>
        <authorList>
            <person name="Hovde B.T."/>
            <person name="Daligault H.E."/>
            <person name="Hanschen E.R."/>
            <person name="Kunde Y.A."/>
            <person name="Johnson M.B."/>
            <person name="Starkenburg S.R."/>
            <person name="Johnson S.L."/>
        </authorList>
    </citation>
    <scope>NUCLEOTIDE SEQUENCE [LARGE SCALE GENOMIC DNA]</scope>
</reference>
<keyword evidence="6 9" id="KW-0472">Membrane</keyword>
<evidence type="ECO:0000256" key="11">
    <source>
        <dbReference type="SAM" id="Phobius"/>
    </source>
</evidence>
<feature type="domain" description="CNNM transmembrane" evidence="13">
    <location>
        <begin position="8"/>
        <end position="191"/>
    </location>
</feature>
<keyword evidence="3" id="KW-0677">Repeat</keyword>
<evidence type="ECO:0000256" key="10">
    <source>
        <dbReference type="SAM" id="MobiDB-lite"/>
    </source>
</evidence>
<dbReference type="GO" id="GO:0010960">
    <property type="term" value="P:magnesium ion homeostasis"/>
    <property type="evidence" value="ECO:0007669"/>
    <property type="project" value="InterPro"/>
</dbReference>
<dbReference type="InterPro" id="IPR002550">
    <property type="entry name" value="CNNM"/>
</dbReference>
<dbReference type="InterPro" id="IPR046342">
    <property type="entry name" value="CBS_dom_sf"/>
</dbReference>
<proteinExistence type="predicted"/>
<dbReference type="InterPro" id="IPR000644">
    <property type="entry name" value="CBS_dom"/>
</dbReference>
<keyword evidence="2 9" id="KW-0812">Transmembrane</keyword>
<dbReference type="GO" id="GO:0016020">
    <property type="term" value="C:membrane"/>
    <property type="evidence" value="ECO:0007669"/>
    <property type="project" value="UniProtKB-SubCell"/>
</dbReference>
<evidence type="ECO:0000256" key="4">
    <source>
        <dbReference type="ARBA" id="ARBA00022989"/>
    </source>
</evidence>
<reference evidence="15" key="2">
    <citation type="submission" date="2025-08" db="UniProtKB">
        <authorList>
            <consortium name="RefSeq"/>
        </authorList>
    </citation>
    <scope>IDENTIFICATION</scope>
    <source>
        <tissue evidence="15">Young leaves</tissue>
    </source>
</reference>
<feature type="transmembrane region" description="Helical" evidence="11">
    <location>
        <begin position="97"/>
        <end position="116"/>
    </location>
</feature>
<dbReference type="SUPFAM" id="SSF54631">
    <property type="entry name" value="CBS-domain pair"/>
    <property type="match status" value="1"/>
</dbReference>
<feature type="region of interest" description="Disordered" evidence="10">
    <location>
        <begin position="311"/>
        <end position="366"/>
    </location>
</feature>
<feature type="domain" description="CBS" evidence="12">
    <location>
        <begin position="210"/>
        <end position="271"/>
    </location>
</feature>
<gene>
    <name evidence="15" type="primary">LOC113857917</name>
</gene>
<evidence type="ECO:0000256" key="5">
    <source>
        <dbReference type="ARBA" id="ARBA00023122"/>
    </source>
</evidence>
<organism evidence="14 15">
    <name type="scientific">Abrus precatorius</name>
    <name type="common">Indian licorice</name>
    <name type="synonym">Glycine abrus</name>
    <dbReference type="NCBI Taxonomy" id="3816"/>
    <lineage>
        <taxon>Eukaryota</taxon>
        <taxon>Viridiplantae</taxon>
        <taxon>Streptophyta</taxon>
        <taxon>Embryophyta</taxon>
        <taxon>Tracheophyta</taxon>
        <taxon>Spermatophyta</taxon>
        <taxon>Magnoliopsida</taxon>
        <taxon>eudicotyledons</taxon>
        <taxon>Gunneridae</taxon>
        <taxon>Pentapetalae</taxon>
        <taxon>rosids</taxon>
        <taxon>fabids</taxon>
        <taxon>Fabales</taxon>
        <taxon>Fabaceae</taxon>
        <taxon>Papilionoideae</taxon>
        <taxon>50 kb inversion clade</taxon>
        <taxon>NPAAA clade</taxon>
        <taxon>indigoferoid/millettioid clade</taxon>
        <taxon>Abreae</taxon>
        <taxon>Abrus</taxon>
    </lineage>
</organism>
<comment type="subcellular location">
    <subcellularLocation>
        <location evidence="1">Membrane</location>
        <topology evidence="1">Multi-pass membrane protein</topology>
    </subcellularLocation>
</comment>
<dbReference type="GO" id="GO:0030026">
    <property type="term" value="P:intracellular manganese ion homeostasis"/>
    <property type="evidence" value="ECO:0007669"/>
    <property type="project" value="TreeGrafter"/>
</dbReference>
<evidence type="ECO:0000256" key="2">
    <source>
        <dbReference type="ARBA" id="ARBA00022692"/>
    </source>
</evidence>
<evidence type="ECO:0000259" key="12">
    <source>
        <dbReference type="PROSITE" id="PS51371"/>
    </source>
</evidence>
<feature type="transmembrane region" description="Helical" evidence="11">
    <location>
        <begin position="12"/>
        <end position="39"/>
    </location>
</feature>
<evidence type="ECO:0000256" key="3">
    <source>
        <dbReference type="ARBA" id="ARBA00022737"/>
    </source>
</evidence>
<evidence type="ECO:0000256" key="6">
    <source>
        <dbReference type="ARBA" id="ARBA00023136"/>
    </source>
</evidence>
<dbReference type="GeneID" id="113857917"/>
<feature type="transmembrane region" description="Helical" evidence="11">
    <location>
        <begin position="123"/>
        <end position="147"/>
    </location>
</feature>
<dbReference type="PANTHER" id="PTHR12064">
    <property type="entry name" value="METAL TRANSPORTER CNNM"/>
    <property type="match status" value="1"/>
</dbReference>
<evidence type="ECO:0000313" key="14">
    <source>
        <dbReference type="Proteomes" id="UP000694853"/>
    </source>
</evidence>
<evidence type="ECO:0000313" key="15">
    <source>
        <dbReference type="RefSeq" id="XP_027346012.1"/>
    </source>
</evidence>
<dbReference type="Gene3D" id="3.10.580.10">
    <property type="entry name" value="CBS-domain"/>
    <property type="match status" value="2"/>
</dbReference>
<keyword evidence="5 8" id="KW-0129">CBS domain</keyword>
<dbReference type="PROSITE" id="PS51846">
    <property type="entry name" value="CNNM"/>
    <property type="match status" value="1"/>
</dbReference>
<dbReference type="RefSeq" id="XP_027346012.1">
    <property type="nucleotide sequence ID" value="XM_027490211.1"/>
</dbReference>
<name>A0A8B8KQ75_ABRPR</name>
<dbReference type="InterPro" id="IPR045095">
    <property type="entry name" value="ACDP"/>
</dbReference>
<keyword evidence="4 9" id="KW-1133">Transmembrane helix</keyword>
<feature type="compositionally biased region" description="Basic and acidic residues" evidence="10">
    <location>
        <begin position="324"/>
        <end position="339"/>
    </location>
</feature>
<dbReference type="Proteomes" id="UP000694853">
    <property type="component" value="Unplaced"/>
</dbReference>
<evidence type="ECO:0000256" key="9">
    <source>
        <dbReference type="PROSITE-ProRule" id="PRU01193"/>
    </source>
</evidence>
<protein>
    <submittedName>
        <fullName evidence="15">DUF21 domain-containing protein At2g14520-like isoform X3</fullName>
    </submittedName>
</protein>
<keyword evidence="7" id="KW-0325">Glycoprotein</keyword>
<feature type="compositionally biased region" description="Polar residues" evidence="10">
    <location>
        <begin position="351"/>
        <end position="361"/>
    </location>
</feature>
<dbReference type="InterPro" id="IPR044751">
    <property type="entry name" value="Ion_transp-like_CBS"/>
</dbReference>